<protein>
    <submittedName>
        <fullName evidence="2">OLC1v1008740C1</fullName>
    </submittedName>
</protein>
<evidence type="ECO:0000256" key="1">
    <source>
        <dbReference type="SAM" id="MobiDB-lite"/>
    </source>
</evidence>
<dbReference type="EMBL" id="OX459123">
    <property type="protein sequence ID" value="CAI9109011.1"/>
    <property type="molecule type" value="Genomic_DNA"/>
</dbReference>
<reference evidence="2" key="1">
    <citation type="submission" date="2023-03" db="EMBL/GenBank/DDBJ databases">
        <authorList>
            <person name="Julca I."/>
        </authorList>
    </citation>
    <scope>NUCLEOTIDE SEQUENCE</scope>
</reference>
<proteinExistence type="predicted"/>
<gene>
    <name evidence="2" type="ORF">OLC1_LOCUS16984</name>
</gene>
<feature type="region of interest" description="Disordered" evidence="1">
    <location>
        <begin position="551"/>
        <end position="612"/>
    </location>
</feature>
<feature type="compositionally biased region" description="Polar residues" evidence="1">
    <location>
        <begin position="590"/>
        <end position="612"/>
    </location>
</feature>
<organism evidence="2 3">
    <name type="scientific">Oldenlandia corymbosa var. corymbosa</name>
    <dbReference type="NCBI Taxonomy" id="529605"/>
    <lineage>
        <taxon>Eukaryota</taxon>
        <taxon>Viridiplantae</taxon>
        <taxon>Streptophyta</taxon>
        <taxon>Embryophyta</taxon>
        <taxon>Tracheophyta</taxon>
        <taxon>Spermatophyta</taxon>
        <taxon>Magnoliopsida</taxon>
        <taxon>eudicotyledons</taxon>
        <taxon>Gunneridae</taxon>
        <taxon>Pentapetalae</taxon>
        <taxon>asterids</taxon>
        <taxon>lamiids</taxon>
        <taxon>Gentianales</taxon>
        <taxon>Rubiaceae</taxon>
        <taxon>Rubioideae</taxon>
        <taxon>Spermacoceae</taxon>
        <taxon>Hedyotis-Oldenlandia complex</taxon>
        <taxon>Oldenlandia</taxon>
    </lineage>
</organism>
<evidence type="ECO:0000313" key="2">
    <source>
        <dbReference type="EMBL" id="CAI9109011.1"/>
    </source>
</evidence>
<feature type="compositionally biased region" description="Polar residues" evidence="1">
    <location>
        <begin position="573"/>
        <end position="582"/>
    </location>
</feature>
<feature type="compositionally biased region" description="Polar residues" evidence="1">
    <location>
        <begin position="450"/>
        <end position="463"/>
    </location>
</feature>
<dbReference type="AlphaFoldDB" id="A0AAV1DMG1"/>
<feature type="region of interest" description="Disordered" evidence="1">
    <location>
        <begin position="438"/>
        <end position="463"/>
    </location>
</feature>
<dbReference type="Proteomes" id="UP001161247">
    <property type="component" value="Chromosome 6"/>
</dbReference>
<accession>A0AAV1DMG1</accession>
<name>A0AAV1DMG1_OLDCO</name>
<keyword evidence="3" id="KW-1185">Reference proteome</keyword>
<sequence length="612" mass="68154">MNLAIRCRVPGNLNFVDVDSDSRLFEVLNLHGFDNFINFFVSDSDFNAGAPMNLHENKEVEPDLHVNIDGLAFGKSQLGFRDNVGSDIDMSLYMSSGDLKLSRGSELVEKDSFFANNVVIPGQLRENVGMASGNVVGNQSIVFHDVNDLCKTVNTFLDASMTKGKKKRKRKLNQTKKPCTMRRSSRIFNSGEASKAYTEVEFKRAMTNIQSINPAAYKWLDDIGNIVWARHAFSETLNCDHVTNNISESFNSWLGDLREMPILTMVNTYRGRVMTKINKRYAKACTWTNEVTVHVIEEMKTAAQECRNMKYWLASGTTYEVKDDNKSYVDYCDQSLSKDQYIRAYSHLINPIPDIDFWPEIQVQECLPPVLRRRVGRPKKARKRGKDELKRSSTIKCSRCKGFGHNKRSCAGGPVRARNARRGDLSQMVGYDIVNQQGNHQGVHHRESQTRQQGSQHDGNQMLTDMPNQSRCLDSANQPEMNSIVFLSGHDQPGGKLLHKLLAVTKGSSSLEKLFGSSRATSLLGGELAGRFVTGQQSNISKLRNVDAYKSPNDNVSSSKPPSAIPKQPVVKVSSSQPTGSIKKQAAAMVSSSQPVNSSTKQPVANVSLSQP</sequence>
<evidence type="ECO:0000313" key="3">
    <source>
        <dbReference type="Proteomes" id="UP001161247"/>
    </source>
</evidence>
<feature type="compositionally biased region" description="Polar residues" evidence="1">
    <location>
        <begin position="552"/>
        <end position="561"/>
    </location>
</feature>